<sequence>MPAANDRKIVLVTRKTRLEDLVARYLTAAQARFYVEHLGADFSDYEREHEVYQAQRRATLQVLEQWGRYQVIERAYLPNFIFAPDDIVVALGQDGVVANTMKYLDDHPLVGLNPDPARYDGILLPFAPRDLAKLLPDVAADKRDSQAVTMAEARLGDGQVLHAVNDLFIGARTHVSAIYEIAAGGTRERQSSSGLIVSTGLGSTAWFKSIVTGSLAIAGSFGQPPSLTGYEALPWDAAELRFAVREPFPSRHSQTNLVCGRLASEEQLRIRSLMAENGVIFSDGVEADRLDFNAGAEVTIGIAKRRGRLIV</sequence>
<comment type="caution">
    <text evidence="1">The sequence shown here is derived from an EMBL/GenBank/DDBJ whole genome shotgun (WGS) entry which is preliminary data.</text>
</comment>
<dbReference type="STRING" id="989370.AOQ71_10870"/>
<dbReference type="AlphaFoldDB" id="A0A0R3E5Z1"/>
<organism evidence="1 2">
    <name type="scientific">Bradyrhizobium manausense</name>
    <dbReference type="NCBI Taxonomy" id="989370"/>
    <lineage>
        <taxon>Bacteria</taxon>
        <taxon>Pseudomonadati</taxon>
        <taxon>Pseudomonadota</taxon>
        <taxon>Alphaproteobacteria</taxon>
        <taxon>Hyphomicrobiales</taxon>
        <taxon>Nitrobacteraceae</taxon>
        <taxon>Bradyrhizobium</taxon>
    </lineage>
</organism>
<dbReference type="PANTHER" id="PTHR13158:SF5">
    <property type="entry name" value="NAD KINASE 2, MITOCHONDRIAL"/>
    <property type="match status" value="1"/>
</dbReference>
<dbReference type="InterPro" id="IPR016064">
    <property type="entry name" value="NAD/diacylglycerol_kinase_sf"/>
</dbReference>
<proteinExistence type="predicted"/>
<evidence type="ECO:0000313" key="1">
    <source>
        <dbReference type="EMBL" id="KRQ14914.1"/>
    </source>
</evidence>
<dbReference type="GO" id="GO:0019674">
    <property type="term" value="P:NAD+ metabolic process"/>
    <property type="evidence" value="ECO:0007669"/>
    <property type="project" value="InterPro"/>
</dbReference>
<dbReference type="Proteomes" id="UP000051936">
    <property type="component" value="Unassembled WGS sequence"/>
</dbReference>
<reference evidence="1 2" key="1">
    <citation type="submission" date="2015-09" db="EMBL/GenBank/DDBJ databases">
        <title>Draft Genome Sequence of Bradyrhizobium manausense Strain BR 3351T, a Novel Symbiotic Nitrogen-Fixing Alphaproteobacterium Isolated from Brazilian Amazon Rain Forest.</title>
        <authorList>
            <person name="De Araujo J.L."/>
            <person name="Zilli J.E."/>
        </authorList>
    </citation>
    <scope>NUCLEOTIDE SEQUENCE [LARGE SCALE GENOMIC DNA]</scope>
    <source>
        <strain evidence="1 2">BR3351</strain>
    </source>
</reference>
<keyword evidence="1" id="KW-0808">Transferase</keyword>
<dbReference type="PANTHER" id="PTHR13158">
    <property type="match status" value="1"/>
</dbReference>
<keyword evidence="2" id="KW-1185">Reference proteome</keyword>
<keyword evidence="1" id="KW-0418">Kinase</keyword>
<dbReference type="RefSeq" id="WP_057745700.1">
    <property type="nucleotide sequence ID" value="NZ_LJYG01000045.1"/>
</dbReference>
<accession>A0A0R3E5Z1</accession>
<dbReference type="SUPFAM" id="SSF111331">
    <property type="entry name" value="NAD kinase/diacylglycerol kinase-like"/>
    <property type="match status" value="1"/>
</dbReference>
<dbReference type="GO" id="GO:0003951">
    <property type="term" value="F:NAD+ kinase activity"/>
    <property type="evidence" value="ECO:0007669"/>
    <property type="project" value="InterPro"/>
</dbReference>
<dbReference type="InterPro" id="IPR017437">
    <property type="entry name" value="ATP-NAD_kinase_PpnK-typ_C"/>
</dbReference>
<evidence type="ECO:0000313" key="2">
    <source>
        <dbReference type="Proteomes" id="UP000051936"/>
    </source>
</evidence>
<name>A0A0R3E5Z1_9BRAD</name>
<dbReference type="OrthoDB" id="1889537at2"/>
<protein>
    <submittedName>
        <fullName evidence="1">Sugar kinase</fullName>
    </submittedName>
</protein>
<dbReference type="Gene3D" id="2.60.200.30">
    <property type="entry name" value="Probable inorganic polyphosphate/atp-NAD kinase, domain 2"/>
    <property type="match status" value="1"/>
</dbReference>
<dbReference type="EMBL" id="LJYG01000045">
    <property type="protein sequence ID" value="KRQ14914.1"/>
    <property type="molecule type" value="Genomic_DNA"/>
</dbReference>
<gene>
    <name evidence="1" type="ORF">AOQ71_10870</name>
</gene>